<accession>A0A4V2SL91</accession>
<proteinExistence type="predicted"/>
<dbReference type="GO" id="GO:0003677">
    <property type="term" value="F:DNA binding"/>
    <property type="evidence" value="ECO:0007669"/>
    <property type="project" value="UniProtKB-KW"/>
</dbReference>
<dbReference type="PRINTS" id="PR00598">
    <property type="entry name" value="HTHMARR"/>
</dbReference>
<dbReference type="InterPro" id="IPR000835">
    <property type="entry name" value="HTH_MarR-typ"/>
</dbReference>
<comment type="caution">
    <text evidence="5">The sequence shown here is derived from an EMBL/GenBank/DDBJ whole genome shotgun (WGS) entry which is preliminary data.</text>
</comment>
<dbReference type="Gene3D" id="1.10.10.10">
    <property type="entry name" value="Winged helix-like DNA-binding domain superfamily/Winged helix DNA-binding domain"/>
    <property type="match status" value="1"/>
</dbReference>
<keyword evidence="6" id="KW-1185">Reference proteome</keyword>
<gene>
    <name evidence="5" type="ORF">EV656_10672</name>
</gene>
<dbReference type="AlphaFoldDB" id="A0A4V2SL91"/>
<keyword evidence="1" id="KW-0805">Transcription regulation</keyword>
<evidence type="ECO:0000313" key="6">
    <source>
        <dbReference type="Proteomes" id="UP000295733"/>
    </source>
</evidence>
<protein>
    <submittedName>
        <fullName evidence="5">DNA-binding MarR family transcriptional regulator</fullName>
    </submittedName>
</protein>
<dbReference type="InterPro" id="IPR036388">
    <property type="entry name" value="WH-like_DNA-bd_sf"/>
</dbReference>
<dbReference type="SUPFAM" id="SSF46785">
    <property type="entry name" value="Winged helix' DNA-binding domain"/>
    <property type="match status" value="1"/>
</dbReference>
<keyword evidence="3" id="KW-0804">Transcription</keyword>
<feature type="domain" description="HTH marR-type" evidence="4">
    <location>
        <begin position="1"/>
        <end position="138"/>
    </location>
</feature>
<dbReference type="Pfam" id="PF01047">
    <property type="entry name" value="MarR"/>
    <property type="match status" value="1"/>
</dbReference>
<dbReference type="InterPro" id="IPR036390">
    <property type="entry name" value="WH_DNA-bd_sf"/>
</dbReference>
<name>A0A4V2SL91_RHOAD</name>
<dbReference type="Proteomes" id="UP000295733">
    <property type="component" value="Unassembled WGS sequence"/>
</dbReference>
<sequence>MEFSRETSAGFLANHMARLFERGLARRIAPLGLAPAQFMTLLELWREDGLTQRDLVARLDVEQATMANTLSRMERDGLILRRPDEQDRRARRIYLTDRARQLQAPATQAAAAQNGQALADLTPEETALFNDLMRRVIAQMQQAE</sequence>
<dbReference type="OrthoDB" id="511972at2"/>
<dbReference type="GO" id="GO:0003700">
    <property type="term" value="F:DNA-binding transcription factor activity"/>
    <property type="evidence" value="ECO:0007669"/>
    <property type="project" value="InterPro"/>
</dbReference>
<dbReference type="RefSeq" id="WP_132603215.1">
    <property type="nucleotide sequence ID" value="NZ_NRRP01000015.1"/>
</dbReference>
<dbReference type="PROSITE" id="PS01117">
    <property type="entry name" value="HTH_MARR_1"/>
    <property type="match status" value="1"/>
</dbReference>
<evidence type="ECO:0000256" key="1">
    <source>
        <dbReference type="ARBA" id="ARBA00023015"/>
    </source>
</evidence>
<keyword evidence="2 5" id="KW-0238">DNA-binding</keyword>
<organism evidence="5 6">
    <name type="scientific">Rhodovulum adriaticum</name>
    <name type="common">Rhodopseudomonas adriatica</name>
    <dbReference type="NCBI Taxonomy" id="35804"/>
    <lineage>
        <taxon>Bacteria</taxon>
        <taxon>Pseudomonadati</taxon>
        <taxon>Pseudomonadota</taxon>
        <taxon>Alphaproteobacteria</taxon>
        <taxon>Rhodobacterales</taxon>
        <taxon>Paracoccaceae</taxon>
        <taxon>Rhodovulum</taxon>
    </lineage>
</organism>
<evidence type="ECO:0000256" key="3">
    <source>
        <dbReference type="ARBA" id="ARBA00023163"/>
    </source>
</evidence>
<evidence type="ECO:0000313" key="5">
    <source>
        <dbReference type="EMBL" id="TCP22486.1"/>
    </source>
</evidence>
<dbReference type="InterPro" id="IPR023187">
    <property type="entry name" value="Tscrpt_reg_MarR-type_CS"/>
</dbReference>
<dbReference type="SMART" id="SM00347">
    <property type="entry name" value="HTH_MARR"/>
    <property type="match status" value="1"/>
</dbReference>
<dbReference type="PROSITE" id="PS50995">
    <property type="entry name" value="HTH_MARR_2"/>
    <property type="match status" value="1"/>
</dbReference>
<dbReference type="PANTHER" id="PTHR42756:SF1">
    <property type="entry name" value="TRANSCRIPTIONAL REPRESSOR OF EMRAB OPERON"/>
    <property type="match status" value="1"/>
</dbReference>
<reference evidence="5 6" key="1">
    <citation type="submission" date="2019-03" db="EMBL/GenBank/DDBJ databases">
        <title>Genomic Encyclopedia of Type Strains, Phase IV (KMG-IV): sequencing the most valuable type-strain genomes for metagenomic binning, comparative biology and taxonomic classification.</title>
        <authorList>
            <person name="Goeker M."/>
        </authorList>
    </citation>
    <scope>NUCLEOTIDE SEQUENCE [LARGE SCALE GENOMIC DNA]</scope>
    <source>
        <strain evidence="5 6">DSM 2781</strain>
    </source>
</reference>
<dbReference type="PANTHER" id="PTHR42756">
    <property type="entry name" value="TRANSCRIPTIONAL REGULATOR, MARR"/>
    <property type="match status" value="1"/>
</dbReference>
<evidence type="ECO:0000256" key="2">
    <source>
        <dbReference type="ARBA" id="ARBA00023125"/>
    </source>
</evidence>
<evidence type="ECO:0000259" key="4">
    <source>
        <dbReference type="PROSITE" id="PS50995"/>
    </source>
</evidence>
<dbReference type="EMBL" id="SLXL01000006">
    <property type="protein sequence ID" value="TCP22486.1"/>
    <property type="molecule type" value="Genomic_DNA"/>
</dbReference>